<accession>A0ABS7XMA8</accession>
<organism evidence="3 4">
    <name type="scientific">Winogradskyella alexanderae</name>
    <dbReference type="NCBI Taxonomy" id="2877123"/>
    <lineage>
        <taxon>Bacteria</taxon>
        <taxon>Pseudomonadati</taxon>
        <taxon>Bacteroidota</taxon>
        <taxon>Flavobacteriia</taxon>
        <taxon>Flavobacteriales</taxon>
        <taxon>Flavobacteriaceae</taxon>
        <taxon>Winogradskyella</taxon>
    </lineage>
</organism>
<evidence type="ECO:0000259" key="2">
    <source>
        <dbReference type="Pfam" id="PF18942"/>
    </source>
</evidence>
<name>A0ABS7XMA8_9FLAO</name>
<keyword evidence="1" id="KW-0732">Signal</keyword>
<reference evidence="4" key="1">
    <citation type="submission" date="2023-07" db="EMBL/GenBank/DDBJ databases">
        <authorList>
            <person name="Yue Y."/>
        </authorList>
    </citation>
    <scope>NUCLEOTIDE SEQUENCE [LARGE SCALE GENOMIC DNA]</scope>
    <source>
        <strain evidence="4">D23</strain>
    </source>
</reference>
<feature type="chain" id="PRO_5045444755" evidence="1">
    <location>
        <begin position="24"/>
        <end position="464"/>
    </location>
</feature>
<dbReference type="PROSITE" id="PS51257">
    <property type="entry name" value="PROKAR_LIPOPROTEIN"/>
    <property type="match status" value="1"/>
</dbReference>
<dbReference type="EMBL" id="JAIUJR010000001">
    <property type="protein sequence ID" value="MCA0131128.1"/>
    <property type="molecule type" value="Genomic_DNA"/>
</dbReference>
<comment type="caution">
    <text evidence="3">The sequence shown here is derived from an EMBL/GenBank/DDBJ whole genome shotgun (WGS) entry which is preliminary data.</text>
</comment>
<dbReference type="InterPro" id="IPR043744">
    <property type="entry name" value="DUF5689"/>
</dbReference>
<proteinExistence type="predicted"/>
<feature type="signal peptide" evidence="1">
    <location>
        <begin position="1"/>
        <end position="23"/>
    </location>
</feature>
<dbReference type="Gene3D" id="2.60.120.200">
    <property type="match status" value="1"/>
</dbReference>
<dbReference type="Proteomes" id="UP001198901">
    <property type="component" value="Unassembled WGS sequence"/>
</dbReference>
<dbReference type="Pfam" id="PF18942">
    <property type="entry name" value="DUF5689"/>
    <property type="match status" value="1"/>
</dbReference>
<dbReference type="RefSeq" id="WP_224524204.1">
    <property type="nucleotide sequence ID" value="NZ_JAIUJR010000001.1"/>
</dbReference>
<keyword evidence="4" id="KW-1185">Reference proteome</keyword>
<protein>
    <submittedName>
        <fullName evidence="3">DUF5689 domain-containing protein</fullName>
    </submittedName>
</protein>
<evidence type="ECO:0000256" key="1">
    <source>
        <dbReference type="SAM" id="SignalP"/>
    </source>
</evidence>
<feature type="domain" description="DUF5689" evidence="2">
    <location>
        <begin position="68"/>
        <end position="278"/>
    </location>
</feature>
<dbReference type="NCBIfam" id="NF038128">
    <property type="entry name" value="choice_anch_J"/>
    <property type="match status" value="1"/>
</dbReference>
<gene>
    <name evidence="3" type="ORF">LBU54_00925</name>
</gene>
<sequence>MKTLKLNKLALLLIGLLVFTACVEDDEYDLPNISVGEVELDPNDQVIDIDAVLGFFNQEGEAYTFEDNPNFDIYTSGYVISSDEGGNFFEELVIQDKAENPTAGIVVQIDTNPLFTLYEFGRKVFIKLDGLTIAEDNGVLQLGKAAGNSIEKIANSQRTEHIILDPEVATIVPLDVEISDFSNDLENLFIRLNDMQFNRNDVLGDNPLTFAAEDTDEFDGERTVENCANGTTVIMSTSTFSDFKGLTLPANRGSISAVLTRDFFDDFYTIVVNSPEDINFDNENRCDPDFLECTGPSGGGSVIFEEDFEGFGTYDSEGWDNINISGTSTDWFISSFSGNFYSRISAFSSGNAEANVWLVTPPIDMDSTTGEELTFDIQANFDTGTNLSVWVSTDYAGDPTTATWSLLDATIPVGPASTFGNFETVGPVNISCVDGNAVFGFYYEGSDPSATTRYHLDNVVVTGN</sequence>
<evidence type="ECO:0000313" key="4">
    <source>
        <dbReference type="Proteomes" id="UP001198901"/>
    </source>
</evidence>
<evidence type="ECO:0000313" key="3">
    <source>
        <dbReference type="EMBL" id="MCA0131128.1"/>
    </source>
</evidence>